<proteinExistence type="predicted"/>
<comment type="caution">
    <text evidence="1">The sequence shown here is derived from an EMBL/GenBank/DDBJ whole genome shotgun (WGS) entry which is preliminary data.</text>
</comment>
<dbReference type="Proteomes" id="UP000681720">
    <property type="component" value="Unassembled WGS sequence"/>
</dbReference>
<dbReference type="AlphaFoldDB" id="A0A816CQ47"/>
<sequence length="78" mass="8961">MLPTTLTSILKLFHETSTTSSKFHCNLCLKLCTLRSGRKLFNKVLRNRNISEVVTFDIKQQLKSITARNISLFGNNKF</sequence>
<feature type="non-terminal residue" evidence="1">
    <location>
        <position position="78"/>
    </location>
</feature>
<dbReference type="Proteomes" id="UP000663834">
    <property type="component" value="Unassembled WGS sequence"/>
</dbReference>
<name>A0A816CQ47_9BILA</name>
<dbReference type="EMBL" id="CAJNOW010013936">
    <property type="protein sequence ID" value="CAF1627264.1"/>
    <property type="molecule type" value="Genomic_DNA"/>
</dbReference>
<organism evidence="1 3">
    <name type="scientific">Rotaria magnacalcarata</name>
    <dbReference type="NCBI Taxonomy" id="392030"/>
    <lineage>
        <taxon>Eukaryota</taxon>
        <taxon>Metazoa</taxon>
        <taxon>Spiralia</taxon>
        <taxon>Gnathifera</taxon>
        <taxon>Rotifera</taxon>
        <taxon>Eurotatoria</taxon>
        <taxon>Bdelloidea</taxon>
        <taxon>Philodinida</taxon>
        <taxon>Philodinidae</taxon>
        <taxon>Rotaria</taxon>
    </lineage>
</organism>
<gene>
    <name evidence="2" type="ORF">GIL414_LOCUS29101</name>
    <name evidence="1" type="ORF">KQP761_LOCUS25567</name>
</gene>
<accession>A0A816CQ47</accession>
<dbReference type="OrthoDB" id="10015795at2759"/>
<protein>
    <submittedName>
        <fullName evidence="1">Uncharacterized protein</fullName>
    </submittedName>
</protein>
<evidence type="ECO:0000313" key="1">
    <source>
        <dbReference type="EMBL" id="CAF1627264.1"/>
    </source>
</evidence>
<evidence type="ECO:0000313" key="2">
    <source>
        <dbReference type="EMBL" id="CAF4376889.1"/>
    </source>
</evidence>
<reference evidence="1" key="1">
    <citation type="submission" date="2021-02" db="EMBL/GenBank/DDBJ databases">
        <authorList>
            <person name="Nowell W R."/>
        </authorList>
    </citation>
    <scope>NUCLEOTIDE SEQUENCE</scope>
</reference>
<evidence type="ECO:0000313" key="3">
    <source>
        <dbReference type="Proteomes" id="UP000663834"/>
    </source>
</evidence>
<dbReference type="EMBL" id="CAJOBJ010051664">
    <property type="protein sequence ID" value="CAF4376889.1"/>
    <property type="molecule type" value="Genomic_DNA"/>
</dbReference>